<dbReference type="GO" id="GO:0046872">
    <property type="term" value="F:metal ion binding"/>
    <property type="evidence" value="ECO:0007669"/>
    <property type="project" value="UniProtKB-KW"/>
</dbReference>
<dbReference type="OMA" id="KTHIGAD"/>
<feature type="domain" description="C2" evidence="14">
    <location>
        <begin position="610"/>
        <end position="738"/>
    </location>
</feature>
<accession>A4RR43</accession>
<evidence type="ECO:0000256" key="9">
    <source>
        <dbReference type="ARBA" id="ARBA00023055"/>
    </source>
</evidence>
<feature type="domain" description="SMP-LTD" evidence="15">
    <location>
        <begin position="417"/>
        <end position="601"/>
    </location>
</feature>
<dbReference type="STRING" id="436017.A4RR43"/>
<dbReference type="Proteomes" id="UP000001568">
    <property type="component" value="Chromosome 1"/>
</dbReference>
<dbReference type="AlphaFoldDB" id="A4RR43"/>
<evidence type="ECO:0000256" key="6">
    <source>
        <dbReference type="ARBA" id="ARBA00022737"/>
    </source>
</evidence>
<evidence type="ECO:0000256" key="11">
    <source>
        <dbReference type="ARBA" id="ARBA00023136"/>
    </source>
</evidence>
<keyword evidence="7" id="KW-0106">Calcium</keyword>
<evidence type="ECO:0000256" key="13">
    <source>
        <dbReference type="SAM" id="Phobius"/>
    </source>
</evidence>
<comment type="subcellular location">
    <subcellularLocation>
        <location evidence="1">Membrane</location>
        <topology evidence="1">Single-pass membrane protein</topology>
    </subcellularLocation>
</comment>
<feature type="domain" description="C2" evidence="14">
    <location>
        <begin position="758"/>
        <end position="908"/>
    </location>
</feature>
<protein>
    <recommendedName>
        <fullName evidence="18">C2 domain-containing protein</fullName>
    </recommendedName>
</protein>
<dbReference type="Pfam" id="PF17047">
    <property type="entry name" value="SMP_LBD"/>
    <property type="match status" value="1"/>
</dbReference>
<comment type="similarity">
    <text evidence="2">Belongs to the synaptotagmin family.</text>
</comment>
<evidence type="ECO:0000256" key="7">
    <source>
        <dbReference type="ARBA" id="ARBA00022837"/>
    </source>
</evidence>
<gene>
    <name evidence="16" type="ORF">OSTLU_28884</name>
</gene>
<dbReference type="PANTHER" id="PTHR10774:SF190">
    <property type="entry name" value="C2 CALCIUM_LIPID-BINDING ENDONUCLEASE_EXONUCLEASE_PHOSPHATASE-RELATED"/>
    <property type="match status" value="1"/>
</dbReference>
<reference evidence="16 17" key="1">
    <citation type="journal article" date="2007" name="Proc. Natl. Acad. Sci. U.S.A.">
        <title>The tiny eukaryote Ostreococcus provides genomic insights into the paradox of plankton speciation.</title>
        <authorList>
            <person name="Palenik B."/>
            <person name="Grimwood J."/>
            <person name="Aerts A."/>
            <person name="Rouze P."/>
            <person name="Salamov A."/>
            <person name="Putnam N."/>
            <person name="Dupont C."/>
            <person name="Jorgensen R."/>
            <person name="Derelle E."/>
            <person name="Rombauts S."/>
            <person name="Zhou K."/>
            <person name="Otillar R."/>
            <person name="Merchant S.S."/>
            <person name="Podell S."/>
            <person name="Gaasterland T."/>
            <person name="Napoli C."/>
            <person name="Gendler K."/>
            <person name="Manuell A."/>
            <person name="Tai V."/>
            <person name="Vallon O."/>
            <person name="Piganeau G."/>
            <person name="Jancek S."/>
            <person name="Heijde M."/>
            <person name="Jabbari K."/>
            <person name="Bowler C."/>
            <person name="Lohr M."/>
            <person name="Robbens S."/>
            <person name="Werner G."/>
            <person name="Dubchak I."/>
            <person name="Pazour G.J."/>
            <person name="Ren Q."/>
            <person name="Paulsen I."/>
            <person name="Delwiche C."/>
            <person name="Schmutz J."/>
            <person name="Rokhsar D."/>
            <person name="Van de Peer Y."/>
            <person name="Moreau H."/>
            <person name="Grigoriev I.V."/>
        </authorList>
    </citation>
    <scope>NUCLEOTIDE SEQUENCE [LARGE SCALE GENOMIC DNA]</scope>
    <source>
        <strain evidence="16 17">CCE9901</strain>
    </source>
</reference>
<dbReference type="OrthoDB" id="566659at2759"/>
<dbReference type="PANTHER" id="PTHR10774">
    <property type="entry name" value="EXTENDED SYNAPTOTAGMIN-RELATED"/>
    <property type="match status" value="1"/>
</dbReference>
<organism evidence="16 17">
    <name type="scientific">Ostreococcus lucimarinus (strain CCE9901)</name>
    <dbReference type="NCBI Taxonomy" id="436017"/>
    <lineage>
        <taxon>Eukaryota</taxon>
        <taxon>Viridiplantae</taxon>
        <taxon>Chlorophyta</taxon>
        <taxon>Mamiellophyceae</taxon>
        <taxon>Mamiellales</taxon>
        <taxon>Bathycoccaceae</taxon>
        <taxon>Ostreococcus</taxon>
    </lineage>
</organism>
<name>A4RR43_OSTLU</name>
<evidence type="ECO:0000313" key="17">
    <source>
        <dbReference type="Proteomes" id="UP000001568"/>
    </source>
</evidence>
<dbReference type="Gene3D" id="2.60.40.150">
    <property type="entry name" value="C2 domain"/>
    <property type="match status" value="2"/>
</dbReference>
<keyword evidence="3" id="KW-0813">Transport</keyword>
<dbReference type="GO" id="GO:0005783">
    <property type="term" value="C:endoplasmic reticulum"/>
    <property type="evidence" value="ECO:0007669"/>
    <property type="project" value="TreeGrafter"/>
</dbReference>
<evidence type="ECO:0000256" key="8">
    <source>
        <dbReference type="ARBA" id="ARBA00022989"/>
    </source>
</evidence>
<evidence type="ECO:0000259" key="15">
    <source>
        <dbReference type="PROSITE" id="PS51847"/>
    </source>
</evidence>
<keyword evidence="5" id="KW-0479">Metal-binding</keyword>
<dbReference type="InterPro" id="IPR039010">
    <property type="entry name" value="Synaptotagmin_SMP"/>
</dbReference>
<evidence type="ECO:0000256" key="1">
    <source>
        <dbReference type="ARBA" id="ARBA00004167"/>
    </source>
</evidence>
<dbReference type="Pfam" id="PF00168">
    <property type="entry name" value="C2"/>
    <property type="match status" value="2"/>
</dbReference>
<dbReference type="InterPro" id="IPR045050">
    <property type="entry name" value="Synaptotagmin_plant"/>
</dbReference>
<evidence type="ECO:0000259" key="14">
    <source>
        <dbReference type="PROSITE" id="PS50004"/>
    </source>
</evidence>
<keyword evidence="4 13" id="KW-0812">Transmembrane</keyword>
<dbReference type="SMART" id="SM00239">
    <property type="entry name" value="C2"/>
    <property type="match status" value="2"/>
</dbReference>
<dbReference type="PROSITE" id="PS51847">
    <property type="entry name" value="SMP"/>
    <property type="match status" value="1"/>
</dbReference>
<dbReference type="PROSITE" id="PS50004">
    <property type="entry name" value="C2"/>
    <property type="match status" value="2"/>
</dbReference>
<dbReference type="RefSeq" id="XP_001415834.1">
    <property type="nucleotide sequence ID" value="XM_001415797.1"/>
</dbReference>
<evidence type="ECO:0008006" key="18">
    <source>
        <dbReference type="Google" id="ProtNLM"/>
    </source>
</evidence>
<dbReference type="KEGG" id="olu:OSTLU_28884"/>
<feature type="transmembrane region" description="Helical" evidence="13">
    <location>
        <begin position="279"/>
        <end position="296"/>
    </location>
</feature>
<evidence type="ECO:0000256" key="3">
    <source>
        <dbReference type="ARBA" id="ARBA00022448"/>
    </source>
</evidence>
<keyword evidence="8 13" id="KW-1133">Transmembrane helix</keyword>
<keyword evidence="9" id="KW-0445">Lipid transport</keyword>
<evidence type="ECO:0000256" key="2">
    <source>
        <dbReference type="ARBA" id="ARBA00006996"/>
    </source>
</evidence>
<keyword evidence="10" id="KW-0446">Lipid-binding</keyword>
<evidence type="ECO:0000256" key="12">
    <source>
        <dbReference type="SAM" id="MobiDB-lite"/>
    </source>
</evidence>
<dbReference type="GO" id="GO:0016020">
    <property type="term" value="C:membrane"/>
    <property type="evidence" value="ECO:0007669"/>
    <property type="project" value="UniProtKB-SubCell"/>
</dbReference>
<feature type="region of interest" description="Disordered" evidence="12">
    <location>
        <begin position="1"/>
        <end position="97"/>
    </location>
</feature>
<dbReference type="Gramene" id="ABO94126">
    <property type="protein sequence ID" value="ABO94126"/>
    <property type="gene ID" value="OSTLU_28884"/>
</dbReference>
<sequence>MGSCCSKSVDAPEAEETEFQLRKTADGRRLESAASLKSSEELRTSSGNMSGDISGILPRSDDDKHASTASKTQKPKSKDFKEKKKSALAAGNEDDMIDEDIQRIDTFTPRRNESLSDQTRKILADNDDDSRLRLDIRDKATKTEEAVELSARLKRYENEPKLAPNVLPKWEGPEWIAPPDIKQEDTVQKPKAYAIGDLSRGDHVLRERNVFDIADFSTYIPGTGPIFNGPTPEMLKSSAKEAGLNLSKIGMLAMLAMTYVPNVVFSGKLSPDASTASHIRRLLAFASTILIVYVLLSLKIQIERMFWRASLVQSQIATAIICAICFTWQVTVIYSIDWLSNNRGVFSFLFAFIGGWLVVRKHETRLQSRAEIDAVLSAFLEIEKNAARMTELMGLPAVRTNDMQYMNAAPVWARYRPDELVPWLNNLLTTVWPFYNKAVSGMLREILDPLMEATRPSMLKRLTFKELDFGENPFVFRNFTYVGTKAEGMATSIDVDFAWAGKSNIVLAAKTHIGADINIAVKDLEIYTKLRITLNPLVPLPSPLGGLTVSMTERPIVEFHCELPSGLDVLYNVVDKWLEEFVADLLGDMFIQPERLVIPLSFNFDPITMPDGEIKPFKWYDTHMLQLRNTGVLKATVVRAENIPRTDLLSKTDPYVKMFVKKHGLQVQTTTMMNNEDPIWNETFYIPVDDVDLRTLKVSVLDYDSDPLSYETRLAMTEVRIDTIKDATEDGAEKELWLDFPEQVAGNVKKPPMRLLLNTQFIQFGSVAAKELFAGLGLLTVHVIRGINLQVMDSNGLSDPYVKVKLPVESMSSSSALMDKETRKSARKKNKDGKDFIVYTSKVHYKNLNPEFNARFEFSPASEQSKVIIELFDVDSTFPIGTKSNFMGNLEVPIATILEHGGSMEARFKVGNAKSGELDIAFNWQSYS</sequence>
<keyword evidence="17" id="KW-1185">Reference proteome</keyword>
<feature type="compositionally biased region" description="Basic and acidic residues" evidence="12">
    <location>
        <begin position="19"/>
        <end position="31"/>
    </location>
</feature>
<dbReference type="InterPro" id="IPR031468">
    <property type="entry name" value="SMP_LBD"/>
</dbReference>
<dbReference type="InterPro" id="IPR000008">
    <property type="entry name" value="C2_dom"/>
</dbReference>
<dbReference type="SUPFAM" id="SSF49562">
    <property type="entry name" value="C2 domain (Calcium/lipid-binding domain, CaLB)"/>
    <property type="match status" value="2"/>
</dbReference>
<evidence type="ECO:0000313" key="16">
    <source>
        <dbReference type="EMBL" id="ABO94126.1"/>
    </source>
</evidence>
<feature type="transmembrane region" description="Helical" evidence="13">
    <location>
        <begin position="242"/>
        <end position="259"/>
    </location>
</feature>
<dbReference type="GeneID" id="5000038"/>
<evidence type="ECO:0000256" key="5">
    <source>
        <dbReference type="ARBA" id="ARBA00022723"/>
    </source>
</evidence>
<dbReference type="GO" id="GO:0006869">
    <property type="term" value="P:lipid transport"/>
    <property type="evidence" value="ECO:0007669"/>
    <property type="project" value="UniProtKB-KW"/>
</dbReference>
<dbReference type="EMBL" id="CP000581">
    <property type="protein sequence ID" value="ABO94126.1"/>
    <property type="molecule type" value="Genomic_DNA"/>
</dbReference>
<feature type="transmembrane region" description="Helical" evidence="13">
    <location>
        <begin position="316"/>
        <end position="336"/>
    </location>
</feature>
<dbReference type="HOGENOM" id="CLU_315093_0_0_1"/>
<dbReference type="CDD" id="cd21677">
    <property type="entry name" value="SMP_SYT"/>
    <property type="match status" value="1"/>
</dbReference>
<dbReference type="InterPro" id="IPR035892">
    <property type="entry name" value="C2_domain_sf"/>
</dbReference>
<dbReference type="GO" id="GO:0008289">
    <property type="term" value="F:lipid binding"/>
    <property type="evidence" value="ECO:0007669"/>
    <property type="project" value="UniProtKB-KW"/>
</dbReference>
<evidence type="ECO:0000256" key="10">
    <source>
        <dbReference type="ARBA" id="ARBA00023121"/>
    </source>
</evidence>
<keyword evidence="6" id="KW-0677">Repeat</keyword>
<dbReference type="CDD" id="cd00030">
    <property type="entry name" value="C2"/>
    <property type="match status" value="2"/>
</dbReference>
<keyword evidence="11 13" id="KW-0472">Membrane</keyword>
<dbReference type="eggNOG" id="KOG1012">
    <property type="taxonomic scope" value="Eukaryota"/>
</dbReference>
<proteinExistence type="inferred from homology"/>
<evidence type="ECO:0000256" key="4">
    <source>
        <dbReference type="ARBA" id="ARBA00022692"/>
    </source>
</evidence>